<dbReference type="KEGG" id="kne:92177932"/>
<accession>A0AAW0Z789</accession>
<dbReference type="EMBL" id="JBCAWK010000001">
    <property type="protein sequence ID" value="KAK8870102.1"/>
    <property type="molecule type" value="Genomic_DNA"/>
</dbReference>
<dbReference type="AlphaFoldDB" id="A0AAW0Z789"/>
<sequence>MSLVPTFAGLALLSVGLGIGLSFIVHYRFGVNHPPPTPTLPSFFIPAVTSHGRHLPLTAKNTFSFSVLYVGVDIDTLESGQLNLPFRVFAYSGHPATKILGLRSNKYLGKGEGREGFRARLNKFLITSGSRIRPEDIGKVWLVTSPSFVGYEGPNPLSTWYCYGKAQDGGEGSELVCVILEVHSTFGEAHAYILKVDCPLRHEPATGYDLAFTFPRSFHVSPFNSRDGYYRVDLVDPFPTNRKQYDLPQVKILLRLLTPERTHKLTAVLTSGPSPPIPLEAQAIPAILSTLAKWPFTLFSVTVRTLHQASILHYKKKLAVFPRPEPKITAAGQEGVFNPPEKDEERTGVVLQRQDEAWAEKKAREIVERWGRARAERTGTALEVKFGNGRESLRFAPERVTSAGNGHPLDDSDETGDALRITTSDPNFFTNLLLSPSAEHALILFPERLTSVNSKTLYLAFFAPPSSSNSDLPTRQSASIRTRSFLHLYSYSTLAPTPDIPSITAIPAIPHFADDTSILCWKDRLQITRVLFWAWFGEMADEGLLSLLRGRFVPGQEPWSVWDRGLKRVWGIDPKVPTQAGSVSLDT</sequence>
<evidence type="ECO:0000313" key="1">
    <source>
        <dbReference type="EMBL" id="KAK8870102.1"/>
    </source>
</evidence>
<protein>
    <recommendedName>
        <fullName evidence="3">DUF1365-domain-containing protein</fullName>
    </recommendedName>
</protein>
<reference evidence="1 2" key="1">
    <citation type="journal article" date="2024" name="bioRxiv">
        <title>Comparative genomics of Cryptococcus and Kwoniella reveals pathogenesis evolution and contrasting karyotype dynamics via intercentromeric recombination or chromosome fusion.</title>
        <authorList>
            <person name="Coelho M.A."/>
            <person name="David-Palma M."/>
            <person name="Shea T."/>
            <person name="Bowers K."/>
            <person name="McGinley-Smith S."/>
            <person name="Mohammad A.W."/>
            <person name="Gnirke A."/>
            <person name="Yurkov A.M."/>
            <person name="Nowrousian M."/>
            <person name="Sun S."/>
            <person name="Cuomo C.A."/>
            <person name="Heitman J."/>
        </authorList>
    </citation>
    <scope>NUCLEOTIDE SEQUENCE [LARGE SCALE GENOMIC DNA]</scope>
    <source>
        <strain evidence="1 2">CBS 13917</strain>
    </source>
</reference>
<dbReference type="InterPro" id="IPR010775">
    <property type="entry name" value="DUF1365"/>
</dbReference>
<evidence type="ECO:0000313" key="2">
    <source>
        <dbReference type="Proteomes" id="UP001388673"/>
    </source>
</evidence>
<gene>
    <name evidence="1" type="ORF">IAR55_000672</name>
</gene>
<keyword evidence="2" id="KW-1185">Reference proteome</keyword>
<dbReference type="GeneID" id="92177932"/>
<dbReference type="Proteomes" id="UP001388673">
    <property type="component" value="Unassembled WGS sequence"/>
</dbReference>
<dbReference type="RefSeq" id="XP_066806348.1">
    <property type="nucleotide sequence ID" value="XM_066943806.1"/>
</dbReference>
<dbReference type="PANTHER" id="PTHR33973:SF4">
    <property type="entry name" value="OS07G0153300 PROTEIN"/>
    <property type="match status" value="1"/>
</dbReference>
<dbReference type="PANTHER" id="PTHR33973">
    <property type="entry name" value="OS07G0153300 PROTEIN"/>
    <property type="match status" value="1"/>
</dbReference>
<proteinExistence type="predicted"/>
<evidence type="ECO:0008006" key="3">
    <source>
        <dbReference type="Google" id="ProtNLM"/>
    </source>
</evidence>
<comment type="caution">
    <text evidence="1">The sequence shown here is derived from an EMBL/GenBank/DDBJ whole genome shotgun (WGS) entry which is preliminary data.</text>
</comment>
<name>A0AAW0Z789_9TREE</name>
<dbReference type="Pfam" id="PF07103">
    <property type="entry name" value="DUF1365"/>
    <property type="match status" value="1"/>
</dbReference>
<organism evidence="1 2">
    <name type="scientific">Kwoniella newhampshirensis</name>
    <dbReference type="NCBI Taxonomy" id="1651941"/>
    <lineage>
        <taxon>Eukaryota</taxon>
        <taxon>Fungi</taxon>
        <taxon>Dikarya</taxon>
        <taxon>Basidiomycota</taxon>
        <taxon>Agaricomycotina</taxon>
        <taxon>Tremellomycetes</taxon>
        <taxon>Tremellales</taxon>
        <taxon>Cryptococcaceae</taxon>
        <taxon>Kwoniella</taxon>
    </lineage>
</organism>